<evidence type="ECO:0000313" key="1">
    <source>
        <dbReference type="EMBL" id="KHG26440.1"/>
    </source>
</evidence>
<reference evidence="2" key="1">
    <citation type="submission" date="2014-09" db="EMBL/GenBank/DDBJ databases">
        <authorList>
            <person name="Mudge J."/>
            <person name="Ramaraj T."/>
            <person name="Lindquist I.E."/>
            <person name="Bharti A.K."/>
            <person name="Sundararajan A."/>
            <person name="Cameron C.T."/>
            <person name="Woodward J.E."/>
            <person name="May G.D."/>
            <person name="Brubaker C."/>
            <person name="Broadhvest J."/>
            <person name="Wilkins T.A."/>
        </authorList>
    </citation>
    <scope>NUCLEOTIDE SEQUENCE</scope>
    <source>
        <strain evidence="2">cv. AKA8401</strain>
    </source>
</reference>
<accession>A0A0B0PN54</accession>
<dbReference type="EMBL" id="KN436643">
    <property type="protein sequence ID" value="KHG26440.1"/>
    <property type="molecule type" value="Genomic_DNA"/>
</dbReference>
<sequence>MSGTLALYELFDYPSLLINSKWFNGKYRVKIECEIELKGQVCTKLND</sequence>
<protein>
    <submittedName>
        <fullName evidence="1">Uncharacterized protein</fullName>
    </submittedName>
</protein>
<organism evidence="1 2">
    <name type="scientific">Gossypium arboreum</name>
    <name type="common">Tree cotton</name>
    <name type="synonym">Gossypium nanking</name>
    <dbReference type="NCBI Taxonomy" id="29729"/>
    <lineage>
        <taxon>Eukaryota</taxon>
        <taxon>Viridiplantae</taxon>
        <taxon>Streptophyta</taxon>
        <taxon>Embryophyta</taxon>
        <taxon>Tracheophyta</taxon>
        <taxon>Spermatophyta</taxon>
        <taxon>Magnoliopsida</taxon>
        <taxon>eudicotyledons</taxon>
        <taxon>Gunneridae</taxon>
        <taxon>Pentapetalae</taxon>
        <taxon>rosids</taxon>
        <taxon>malvids</taxon>
        <taxon>Malvales</taxon>
        <taxon>Malvaceae</taxon>
        <taxon>Malvoideae</taxon>
        <taxon>Gossypium</taxon>
    </lineage>
</organism>
<evidence type="ECO:0000313" key="2">
    <source>
        <dbReference type="Proteomes" id="UP000032142"/>
    </source>
</evidence>
<proteinExistence type="predicted"/>
<dbReference type="Proteomes" id="UP000032142">
    <property type="component" value="Unassembled WGS sequence"/>
</dbReference>
<name>A0A0B0PN54_GOSAR</name>
<dbReference type="AlphaFoldDB" id="A0A0B0PN54"/>
<gene>
    <name evidence="1" type="ORF">F383_33124</name>
</gene>
<keyword evidence="2" id="KW-1185">Reference proteome</keyword>